<evidence type="ECO:0000256" key="1">
    <source>
        <dbReference type="SAM" id="SignalP"/>
    </source>
</evidence>
<evidence type="ECO:0008006" key="4">
    <source>
        <dbReference type="Google" id="ProtNLM"/>
    </source>
</evidence>
<dbReference type="EMBL" id="AFWF01000216">
    <property type="protein sequence ID" value="EGU35943.1"/>
    <property type="molecule type" value="Genomic_DNA"/>
</dbReference>
<feature type="signal peptide" evidence="1">
    <location>
        <begin position="1"/>
        <end position="19"/>
    </location>
</feature>
<feature type="chain" id="PRO_5003387386" description="Lipoprotein" evidence="1">
    <location>
        <begin position="20"/>
        <end position="143"/>
    </location>
</feature>
<dbReference type="OrthoDB" id="6847114at2"/>
<comment type="caution">
    <text evidence="2">The sequence shown here is derived from an EMBL/GenBank/DDBJ whole genome shotgun (WGS) entry which is preliminary data.</text>
</comment>
<protein>
    <recommendedName>
        <fullName evidence="4">Lipoprotein</fullName>
    </recommendedName>
</protein>
<dbReference type="AlphaFoldDB" id="F9S577"/>
<evidence type="ECO:0000313" key="2">
    <source>
        <dbReference type="EMBL" id="EGU35943.1"/>
    </source>
</evidence>
<organism evidence="2 3">
    <name type="scientific">Vibrio ichthyoenteri ATCC 700023</name>
    <dbReference type="NCBI Taxonomy" id="870968"/>
    <lineage>
        <taxon>Bacteria</taxon>
        <taxon>Pseudomonadati</taxon>
        <taxon>Pseudomonadota</taxon>
        <taxon>Gammaproteobacteria</taxon>
        <taxon>Vibrionales</taxon>
        <taxon>Vibrionaceae</taxon>
        <taxon>Vibrio</taxon>
    </lineage>
</organism>
<keyword evidence="3" id="KW-1185">Reference proteome</keyword>
<keyword evidence="1" id="KW-0732">Signal</keyword>
<evidence type="ECO:0000313" key="3">
    <source>
        <dbReference type="Proteomes" id="UP000004605"/>
    </source>
</evidence>
<sequence length="143" mass="16177">MKSILIVLVMVATSAPVWAHQSSEPLQKTNFDGYYQRFIDNKPDSDSAYIEITQQQNGEYLVSGSAVWVMDASTGSVNVGDIYGEFPEQDNRLYYDLEECRITITFTQQALIVSDDNMQCGGMNVSFNGHYRKDNEQKMAHSQ</sequence>
<reference evidence="2 3" key="1">
    <citation type="journal article" date="2012" name="Int. J. Syst. Evol. Microbiol.">
        <title>Vibrio caribbeanicus sp. nov., isolated from the marine sponge Scleritoderma cyanea.</title>
        <authorList>
            <person name="Hoffmann M."/>
            <person name="Monday S.R."/>
            <person name="Allard M.W."/>
            <person name="Strain E.A."/>
            <person name="Whittaker P."/>
            <person name="Naum M."/>
            <person name="McCarthy P.J."/>
            <person name="Lopez J.V."/>
            <person name="Fischer M."/>
            <person name="Brown E.W."/>
        </authorList>
    </citation>
    <scope>NUCLEOTIDE SEQUENCE [LARGE SCALE GENOMIC DNA]</scope>
    <source>
        <strain evidence="2 3">ATCC 700023</strain>
    </source>
</reference>
<name>F9S577_9VIBR</name>
<proteinExistence type="predicted"/>
<dbReference type="Proteomes" id="UP000004605">
    <property type="component" value="Unassembled WGS sequence"/>
</dbReference>
<gene>
    <name evidence="2" type="ORF">VII00023_08889</name>
</gene>
<dbReference type="RefSeq" id="WP_006713659.1">
    <property type="nucleotide sequence ID" value="NZ_AFWF01000216.1"/>
</dbReference>
<accession>F9S577</accession>